<sequence length="102" mass="11773">TSQSKQISVIRIALLGDDAFANSFLQSYVECLASRPHEYMNYFRFYFIPLTFSYLGKFLGSLDSQYESLFSGMELSSESIDIRELSQKITRYLKTSQRTLAL</sequence>
<feature type="non-terminal residue" evidence="2">
    <location>
        <position position="102"/>
    </location>
</feature>
<dbReference type="Proteomes" id="UP000663844">
    <property type="component" value="Unassembled WGS sequence"/>
</dbReference>
<protein>
    <recommendedName>
        <fullName evidence="1">Phosphofurin acidic cluster sorting protein 1/2 C-terminal domain-containing protein</fullName>
    </recommendedName>
</protein>
<comment type="caution">
    <text evidence="2">The sequence shown here is derived from an EMBL/GenBank/DDBJ whole genome shotgun (WGS) entry which is preliminary data.</text>
</comment>
<dbReference type="GO" id="GO:0072659">
    <property type="term" value="P:protein localization to plasma membrane"/>
    <property type="evidence" value="ECO:0007669"/>
    <property type="project" value="TreeGrafter"/>
</dbReference>
<gene>
    <name evidence="2" type="ORF">OXD698_LOCUS52285</name>
</gene>
<name>A0A820PZY8_9BILA</name>
<evidence type="ECO:0000313" key="3">
    <source>
        <dbReference type="Proteomes" id="UP000663844"/>
    </source>
</evidence>
<dbReference type="PANTHER" id="PTHR13280">
    <property type="entry name" value="PHOSPHOFURIN ACIDIC CLUSTER SORTING PROTEIN"/>
    <property type="match status" value="1"/>
</dbReference>
<dbReference type="PANTHER" id="PTHR13280:SF17">
    <property type="entry name" value="KRUEPPEL TARGET AT 95D, ISOFORM A"/>
    <property type="match status" value="1"/>
</dbReference>
<evidence type="ECO:0000259" key="1">
    <source>
        <dbReference type="Pfam" id="PF10254"/>
    </source>
</evidence>
<accession>A0A820PZY8</accession>
<dbReference type="EMBL" id="CAJOAZ010028143">
    <property type="protein sequence ID" value="CAF4415151.1"/>
    <property type="molecule type" value="Genomic_DNA"/>
</dbReference>
<organism evidence="2 3">
    <name type="scientific">Adineta steineri</name>
    <dbReference type="NCBI Taxonomy" id="433720"/>
    <lineage>
        <taxon>Eukaryota</taxon>
        <taxon>Metazoa</taxon>
        <taxon>Spiralia</taxon>
        <taxon>Gnathifera</taxon>
        <taxon>Rotifera</taxon>
        <taxon>Eurotatoria</taxon>
        <taxon>Bdelloidea</taxon>
        <taxon>Adinetida</taxon>
        <taxon>Adinetidae</taxon>
        <taxon>Adineta</taxon>
    </lineage>
</organism>
<feature type="domain" description="Phosphofurin acidic cluster sorting protein 1/2 C-terminal" evidence="1">
    <location>
        <begin position="3"/>
        <end position="100"/>
    </location>
</feature>
<feature type="non-terminal residue" evidence="2">
    <location>
        <position position="1"/>
    </location>
</feature>
<dbReference type="AlphaFoldDB" id="A0A820PZY8"/>
<evidence type="ECO:0000313" key="2">
    <source>
        <dbReference type="EMBL" id="CAF4415151.1"/>
    </source>
</evidence>
<dbReference type="Pfam" id="PF10254">
    <property type="entry name" value="Pacs-1"/>
    <property type="match status" value="1"/>
</dbReference>
<dbReference type="InterPro" id="IPR019381">
    <property type="entry name" value="PACS1/2_C"/>
</dbReference>
<proteinExistence type="predicted"/>
<reference evidence="2" key="1">
    <citation type="submission" date="2021-02" db="EMBL/GenBank/DDBJ databases">
        <authorList>
            <person name="Nowell W R."/>
        </authorList>
    </citation>
    <scope>NUCLEOTIDE SEQUENCE</scope>
</reference>